<protein>
    <submittedName>
        <fullName evidence="2">Uncharacterized protein</fullName>
    </submittedName>
</protein>
<feature type="region of interest" description="Disordered" evidence="1">
    <location>
        <begin position="170"/>
        <end position="241"/>
    </location>
</feature>
<proteinExistence type="predicted"/>
<feature type="compositionally biased region" description="Polar residues" evidence="1">
    <location>
        <begin position="263"/>
        <end position="280"/>
    </location>
</feature>
<feature type="region of interest" description="Disordered" evidence="1">
    <location>
        <begin position="258"/>
        <end position="301"/>
    </location>
</feature>
<feature type="compositionally biased region" description="Polar residues" evidence="1">
    <location>
        <begin position="216"/>
        <end position="228"/>
    </location>
</feature>
<dbReference type="EMBL" id="HBFR01023323">
    <property type="protein sequence ID" value="CAD8889532.1"/>
    <property type="molecule type" value="Transcribed_RNA"/>
</dbReference>
<gene>
    <name evidence="2" type="ORF">CHYS00102_LOCUS16737</name>
</gene>
<name>A0A7S1BM10_9STRA</name>
<feature type="compositionally biased region" description="Low complexity" evidence="1">
    <location>
        <begin position="371"/>
        <end position="382"/>
    </location>
</feature>
<feature type="compositionally biased region" description="Polar residues" evidence="1">
    <location>
        <begin position="178"/>
        <end position="189"/>
    </location>
</feature>
<feature type="region of interest" description="Disordered" evidence="1">
    <location>
        <begin position="335"/>
        <end position="415"/>
    </location>
</feature>
<organism evidence="2">
    <name type="scientific">Corethron hystrix</name>
    <dbReference type="NCBI Taxonomy" id="216773"/>
    <lineage>
        <taxon>Eukaryota</taxon>
        <taxon>Sar</taxon>
        <taxon>Stramenopiles</taxon>
        <taxon>Ochrophyta</taxon>
        <taxon>Bacillariophyta</taxon>
        <taxon>Coscinodiscophyceae</taxon>
        <taxon>Corethrophycidae</taxon>
        <taxon>Corethrales</taxon>
        <taxon>Corethraceae</taxon>
        <taxon>Corethron</taxon>
    </lineage>
</organism>
<dbReference type="AlphaFoldDB" id="A0A7S1BM10"/>
<accession>A0A7S1BM10</accession>
<reference evidence="2" key="1">
    <citation type="submission" date="2021-01" db="EMBL/GenBank/DDBJ databases">
        <authorList>
            <person name="Corre E."/>
            <person name="Pelletier E."/>
            <person name="Niang G."/>
            <person name="Scheremetjew M."/>
            <person name="Finn R."/>
            <person name="Kale V."/>
            <person name="Holt S."/>
            <person name="Cochrane G."/>
            <person name="Meng A."/>
            <person name="Brown T."/>
            <person name="Cohen L."/>
        </authorList>
    </citation>
    <scope>NUCLEOTIDE SEQUENCE</scope>
    <source>
        <strain evidence="2">308</strain>
    </source>
</reference>
<evidence type="ECO:0000313" key="2">
    <source>
        <dbReference type="EMBL" id="CAD8889532.1"/>
    </source>
</evidence>
<feature type="compositionally biased region" description="Polar residues" evidence="1">
    <location>
        <begin position="347"/>
        <end position="358"/>
    </location>
</feature>
<evidence type="ECO:0000256" key="1">
    <source>
        <dbReference type="SAM" id="MobiDB-lite"/>
    </source>
</evidence>
<feature type="region of interest" description="Disordered" evidence="1">
    <location>
        <begin position="442"/>
        <end position="490"/>
    </location>
</feature>
<sequence length="606" mass="65818">MPDNAGGFMPDNAGGFVLDNAGGFMPDNATGFLPDNPGGFQASAAMPYSVTPVPYYSQESYPQSYPVNHMPNHLPDVSPGDLGGRKQYHGEYNNYHKNYNQSREKHNNNNRKDWNSNRIHEFYERFKCYPGDGCVPYPSPSNATLTLTNGTTIAQSQRNYPSPILTANKTIAPRKDSQNQGATNMPTKSQKNDVVLNPSNFPSLGTAASDKKNTKENANQKTVQSDTNYPPELSLPDAPAPSQKKLVGYAAALLKKHAPPSRIETSSPTASVQQTDDTSNPTLTPDIDPTDDNDAVSSLPNEPAFKPIGYAAALLKKHPIPSRIETSSLMASVQKMELDYDQDNDNADSLPNDPTSKSTDFDSLPAPNPSSPESSVKKSSFPQDPELNPEDDKTEDHPFPSADHNPPYSSVDRSCTKQFLETQDFSPAGTACSFAGGSSTTTTLDLPQEHSADTTTVDTTLDDNDLKKEEEEEEQQQGERETFRPPKLVSTSPVSAKALAELVAEAERRYPSAWGSKRSFVDVSEPGSLRPGSLRPSSCFCHSFDSLTGVAPSATGLLEFLTVGLSYAVRAWGRSSLKVRSAGRCFKMRSGAIDCGFDDRFLKCDG</sequence>